<accession>A0ABN2IPS0</accession>
<comment type="caution">
    <text evidence="4">The sequence shown here is derived from an EMBL/GenBank/DDBJ whole genome shotgun (WGS) entry which is preliminary data.</text>
</comment>
<dbReference type="Pfam" id="PF17863">
    <property type="entry name" value="AAA_lid_2"/>
    <property type="match status" value="1"/>
</dbReference>
<dbReference type="InterPro" id="IPR050764">
    <property type="entry name" value="CbbQ/NirQ/NorQ/GpvN"/>
</dbReference>
<dbReference type="PANTHER" id="PTHR42759:SF5">
    <property type="entry name" value="METHANOL DEHYDROGENASE REGULATOR"/>
    <property type="match status" value="1"/>
</dbReference>
<evidence type="ECO:0000259" key="3">
    <source>
        <dbReference type="Pfam" id="PF17863"/>
    </source>
</evidence>
<keyword evidence="5" id="KW-1185">Reference proteome</keyword>
<dbReference type="InterPro" id="IPR041628">
    <property type="entry name" value="ChlI/MoxR_AAA_lid"/>
</dbReference>
<feature type="domain" description="ATPase AAA-3" evidence="2">
    <location>
        <begin position="65"/>
        <end position="195"/>
    </location>
</feature>
<proteinExistence type="predicted"/>
<dbReference type="InterPro" id="IPR011703">
    <property type="entry name" value="ATPase_AAA-3"/>
</dbReference>
<evidence type="ECO:0000259" key="2">
    <source>
        <dbReference type="Pfam" id="PF07726"/>
    </source>
</evidence>
<dbReference type="SUPFAM" id="SSF52540">
    <property type="entry name" value="P-loop containing nucleoside triphosphate hydrolases"/>
    <property type="match status" value="1"/>
</dbReference>
<dbReference type="Pfam" id="PF07726">
    <property type="entry name" value="AAA_3"/>
    <property type="match status" value="1"/>
</dbReference>
<dbReference type="PIRSF" id="PIRSF002849">
    <property type="entry name" value="AAA_ATPase_chaperone_MoxR_prd"/>
    <property type="match status" value="1"/>
</dbReference>
<name>A0ABN2IPS0_9ACTN</name>
<feature type="domain" description="ChlI/MoxR AAA lid" evidence="3">
    <location>
        <begin position="259"/>
        <end position="329"/>
    </location>
</feature>
<dbReference type="CDD" id="cd00009">
    <property type="entry name" value="AAA"/>
    <property type="match status" value="1"/>
</dbReference>
<evidence type="ECO:0000256" key="1">
    <source>
        <dbReference type="SAM" id="MobiDB-lite"/>
    </source>
</evidence>
<feature type="region of interest" description="Disordered" evidence="1">
    <location>
        <begin position="1"/>
        <end position="28"/>
    </location>
</feature>
<dbReference type="InterPro" id="IPR027417">
    <property type="entry name" value="P-loop_NTPase"/>
</dbReference>
<reference evidence="4 5" key="1">
    <citation type="journal article" date="2019" name="Int. J. Syst. Evol. Microbiol.">
        <title>The Global Catalogue of Microorganisms (GCM) 10K type strain sequencing project: providing services to taxonomists for standard genome sequencing and annotation.</title>
        <authorList>
            <consortium name="The Broad Institute Genomics Platform"/>
            <consortium name="The Broad Institute Genome Sequencing Center for Infectious Disease"/>
            <person name="Wu L."/>
            <person name="Ma J."/>
        </authorList>
    </citation>
    <scope>NUCLEOTIDE SEQUENCE [LARGE SCALE GENOMIC DNA]</scope>
    <source>
        <strain evidence="4 5">JCM 14718</strain>
    </source>
</reference>
<dbReference type="Gene3D" id="1.10.8.80">
    <property type="entry name" value="Magnesium chelatase subunit I, C-Terminal domain"/>
    <property type="match status" value="1"/>
</dbReference>
<protein>
    <submittedName>
        <fullName evidence="4">MoxR family ATPase</fullName>
    </submittedName>
</protein>
<gene>
    <name evidence="4" type="ORF">GCM10009765_68370</name>
</gene>
<evidence type="ECO:0000313" key="5">
    <source>
        <dbReference type="Proteomes" id="UP001500618"/>
    </source>
</evidence>
<dbReference type="EMBL" id="BAAANY010000033">
    <property type="protein sequence ID" value="GAA1709292.1"/>
    <property type="molecule type" value="Genomic_DNA"/>
</dbReference>
<sequence length="348" mass="37328">MGVRVNQPDLTSQSGMPPNGAAPNPATQAAAQSVYERIAANVQTVVRGKPQVVRLAICALLAEGHVLIEDVPGLGKTTIGRCLARSIGGTLSRIQFTPDLLPGDITGVQVYHQNLERFEFHPGGVFANVVLADEINRGTPKTQSALLEVMAERTVTVDSVRHEVPRPFLVIATQNPIEMEGTYRLPEAQLDRFLMRIEVGYPDLETEVMVIRGECAGFGPDTLNPVVSLAELYAAVQHVRGAHIDDAIVRYAAQLASVTRTHADLRYGASPRGSIALVRAAQALAVTYGRAFVTPDDIKEVAVPVLAHRLILTPEAELNQRDPATIVAEVLAHTPAPTRVGGRAGTES</sequence>
<dbReference type="Proteomes" id="UP001500618">
    <property type="component" value="Unassembled WGS sequence"/>
</dbReference>
<dbReference type="RefSeq" id="WP_344314299.1">
    <property type="nucleotide sequence ID" value="NZ_BAAANY010000033.1"/>
</dbReference>
<feature type="compositionally biased region" description="Low complexity" evidence="1">
    <location>
        <begin position="17"/>
        <end position="28"/>
    </location>
</feature>
<evidence type="ECO:0000313" key="4">
    <source>
        <dbReference type="EMBL" id="GAA1709292.1"/>
    </source>
</evidence>
<dbReference type="PANTHER" id="PTHR42759">
    <property type="entry name" value="MOXR FAMILY PROTEIN"/>
    <property type="match status" value="1"/>
</dbReference>
<organism evidence="4 5">
    <name type="scientific">Fodinicola feengrottensis</name>
    <dbReference type="NCBI Taxonomy" id="435914"/>
    <lineage>
        <taxon>Bacteria</taxon>
        <taxon>Bacillati</taxon>
        <taxon>Actinomycetota</taxon>
        <taxon>Actinomycetes</taxon>
        <taxon>Mycobacteriales</taxon>
        <taxon>Fodinicola</taxon>
    </lineage>
</organism>
<dbReference type="Gene3D" id="3.40.50.300">
    <property type="entry name" value="P-loop containing nucleotide triphosphate hydrolases"/>
    <property type="match status" value="1"/>
</dbReference>